<sequence>MPFLDLGKPYASLFVSSVLLNKASNKPSLDHSLPKLHGVTEKLDTPIVAANLRITFVFEDWDDFTESPLFRHLHASEDLVEKAS</sequence>
<evidence type="ECO:0000313" key="2">
    <source>
        <dbReference type="Proteomes" id="UP001151760"/>
    </source>
</evidence>
<organism evidence="1 2">
    <name type="scientific">Tanacetum coccineum</name>
    <dbReference type="NCBI Taxonomy" id="301880"/>
    <lineage>
        <taxon>Eukaryota</taxon>
        <taxon>Viridiplantae</taxon>
        <taxon>Streptophyta</taxon>
        <taxon>Embryophyta</taxon>
        <taxon>Tracheophyta</taxon>
        <taxon>Spermatophyta</taxon>
        <taxon>Magnoliopsida</taxon>
        <taxon>eudicotyledons</taxon>
        <taxon>Gunneridae</taxon>
        <taxon>Pentapetalae</taxon>
        <taxon>asterids</taxon>
        <taxon>campanulids</taxon>
        <taxon>Asterales</taxon>
        <taxon>Asteraceae</taxon>
        <taxon>Asteroideae</taxon>
        <taxon>Anthemideae</taxon>
        <taxon>Anthemidinae</taxon>
        <taxon>Tanacetum</taxon>
    </lineage>
</organism>
<gene>
    <name evidence="1" type="ORF">Tco_1067996</name>
</gene>
<protein>
    <submittedName>
        <fullName evidence="1">Uncharacterized protein</fullName>
    </submittedName>
</protein>
<evidence type="ECO:0000313" key="1">
    <source>
        <dbReference type="EMBL" id="GJT86279.1"/>
    </source>
</evidence>
<comment type="caution">
    <text evidence="1">The sequence shown here is derived from an EMBL/GenBank/DDBJ whole genome shotgun (WGS) entry which is preliminary data.</text>
</comment>
<dbReference type="EMBL" id="BQNB010019533">
    <property type="protein sequence ID" value="GJT86279.1"/>
    <property type="molecule type" value="Genomic_DNA"/>
</dbReference>
<reference evidence="1" key="2">
    <citation type="submission" date="2022-01" db="EMBL/GenBank/DDBJ databases">
        <authorList>
            <person name="Yamashiro T."/>
            <person name="Shiraishi A."/>
            <person name="Satake H."/>
            <person name="Nakayama K."/>
        </authorList>
    </citation>
    <scope>NUCLEOTIDE SEQUENCE</scope>
</reference>
<dbReference type="Proteomes" id="UP001151760">
    <property type="component" value="Unassembled WGS sequence"/>
</dbReference>
<reference evidence="1" key="1">
    <citation type="journal article" date="2022" name="Int. J. Mol. Sci.">
        <title>Draft Genome of Tanacetum Coccineum: Genomic Comparison of Closely Related Tanacetum-Family Plants.</title>
        <authorList>
            <person name="Yamashiro T."/>
            <person name="Shiraishi A."/>
            <person name="Nakayama K."/>
            <person name="Satake H."/>
        </authorList>
    </citation>
    <scope>NUCLEOTIDE SEQUENCE</scope>
</reference>
<accession>A0ABQ5HFU4</accession>
<proteinExistence type="predicted"/>
<keyword evidence="2" id="KW-1185">Reference proteome</keyword>
<name>A0ABQ5HFU4_9ASTR</name>